<dbReference type="PANTHER" id="PTHR46211:SF14">
    <property type="entry name" value="GLYCEROPHOSPHODIESTER PHOSPHODIESTERASE"/>
    <property type="match status" value="1"/>
</dbReference>
<gene>
    <name evidence="3" type="ORF">CKF48_19670</name>
</gene>
<dbReference type="SUPFAM" id="SSF51695">
    <property type="entry name" value="PLC-like phosphodiesterases"/>
    <property type="match status" value="1"/>
</dbReference>
<sequence>MKREKIHFHKFFLLFVCISIICSSLHWVFPYKNYTKIAHRGDVASAPENTMAAFHSALNNGFDVIELDIHLSKDKKIVVIHDSSVNRTTNGEGLVRNMSVSELQKLNAGGWYSQRFSEEKIPLLQEVLDEFAGKIVLLIEIKPGTETPEIVDQLATLLKQTVNAGVPEKMLQIQSFHIDTLQQFTQRAPDFPIGLVLTAPINLIQMYTYKTEISFLSIHYTNLTHSFIQQAQHYGYTIYAWTIVTPSQFKQMQLLGVDGIISNSLERREENRYYAFLQSFIEGHKLLERFFV</sequence>
<evidence type="ECO:0000313" key="3">
    <source>
        <dbReference type="EMBL" id="ASV69334.1"/>
    </source>
</evidence>
<proteinExistence type="predicted"/>
<reference evidence="3 4" key="1">
    <citation type="submission" date="2017-08" db="EMBL/GenBank/DDBJ databases">
        <title>Complete Genome Sequence of Bacillus kochii Oregon-R-modENCODE STRAIN BDGP4, isolated from Drosophila melanogaster gut.</title>
        <authorList>
            <person name="Wan K.H."/>
            <person name="Yu C."/>
            <person name="Park S."/>
            <person name="Hammonds A.S."/>
            <person name="Booth B.W."/>
            <person name="Celniker S.E."/>
        </authorList>
    </citation>
    <scope>NUCLEOTIDE SEQUENCE [LARGE SCALE GENOMIC DNA]</scope>
    <source>
        <strain evidence="3 4">BDGP4</strain>
    </source>
</reference>
<keyword evidence="4" id="KW-1185">Reference proteome</keyword>
<dbReference type="GO" id="GO:0008081">
    <property type="term" value="F:phosphoric diester hydrolase activity"/>
    <property type="evidence" value="ECO:0007669"/>
    <property type="project" value="InterPro"/>
</dbReference>
<keyword evidence="1" id="KW-0812">Transmembrane</keyword>
<evidence type="ECO:0000313" key="4">
    <source>
        <dbReference type="Proteomes" id="UP000215137"/>
    </source>
</evidence>
<dbReference type="KEGG" id="bko:CKF48_19670"/>
<dbReference type="Gene3D" id="3.20.20.190">
    <property type="entry name" value="Phosphatidylinositol (PI) phosphodiesterase"/>
    <property type="match status" value="1"/>
</dbReference>
<accession>A0A248TM94</accession>
<keyword evidence="1" id="KW-0472">Membrane</keyword>
<organism evidence="3 4">
    <name type="scientific">Cytobacillus kochii</name>
    <dbReference type="NCBI Taxonomy" id="859143"/>
    <lineage>
        <taxon>Bacteria</taxon>
        <taxon>Bacillati</taxon>
        <taxon>Bacillota</taxon>
        <taxon>Bacilli</taxon>
        <taxon>Bacillales</taxon>
        <taxon>Bacillaceae</taxon>
        <taxon>Cytobacillus</taxon>
    </lineage>
</organism>
<dbReference type="PROSITE" id="PS51704">
    <property type="entry name" value="GP_PDE"/>
    <property type="match status" value="1"/>
</dbReference>
<protein>
    <recommendedName>
        <fullName evidence="2">GP-PDE domain-containing protein</fullName>
    </recommendedName>
</protein>
<dbReference type="PANTHER" id="PTHR46211">
    <property type="entry name" value="GLYCEROPHOSPHORYL DIESTER PHOSPHODIESTERASE"/>
    <property type="match status" value="1"/>
</dbReference>
<dbReference type="RefSeq" id="WP_095372897.1">
    <property type="nucleotide sequence ID" value="NZ_CP022983.1"/>
</dbReference>
<dbReference type="OrthoDB" id="384721at2"/>
<evidence type="ECO:0000259" key="2">
    <source>
        <dbReference type="PROSITE" id="PS51704"/>
    </source>
</evidence>
<dbReference type="EMBL" id="CP022983">
    <property type="protein sequence ID" value="ASV69334.1"/>
    <property type="molecule type" value="Genomic_DNA"/>
</dbReference>
<dbReference type="InterPro" id="IPR030395">
    <property type="entry name" value="GP_PDE_dom"/>
</dbReference>
<dbReference type="Pfam" id="PF03009">
    <property type="entry name" value="GDPD"/>
    <property type="match status" value="1"/>
</dbReference>
<dbReference type="InterPro" id="IPR017946">
    <property type="entry name" value="PLC-like_Pdiesterase_TIM-brl"/>
</dbReference>
<feature type="transmembrane region" description="Helical" evidence="1">
    <location>
        <begin position="12"/>
        <end position="29"/>
    </location>
</feature>
<feature type="domain" description="GP-PDE" evidence="2">
    <location>
        <begin position="34"/>
        <end position="272"/>
    </location>
</feature>
<keyword evidence="1" id="KW-1133">Transmembrane helix</keyword>
<dbReference type="Proteomes" id="UP000215137">
    <property type="component" value="Chromosome"/>
</dbReference>
<evidence type="ECO:0000256" key="1">
    <source>
        <dbReference type="SAM" id="Phobius"/>
    </source>
</evidence>
<name>A0A248TM94_9BACI</name>
<dbReference type="AlphaFoldDB" id="A0A248TM94"/>
<dbReference type="GO" id="GO:0006629">
    <property type="term" value="P:lipid metabolic process"/>
    <property type="evidence" value="ECO:0007669"/>
    <property type="project" value="InterPro"/>
</dbReference>